<dbReference type="Proteomes" id="UP001385951">
    <property type="component" value="Unassembled WGS sequence"/>
</dbReference>
<organism evidence="3 4">
    <name type="scientific">Cerrena zonata</name>
    <dbReference type="NCBI Taxonomy" id="2478898"/>
    <lineage>
        <taxon>Eukaryota</taxon>
        <taxon>Fungi</taxon>
        <taxon>Dikarya</taxon>
        <taxon>Basidiomycota</taxon>
        <taxon>Agaricomycotina</taxon>
        <taxon>Agaricomycetes</taxon>
        <taxon>Polyporales</taxon>
        <taxon>Cerrenaceae</taxon>
        <taxon>Cerrena</taxon>
    </lineage>
</organism>
<feature type="signal peptide" evidence="2">
    <location>
        <begin position="1"/>
        <end position="19"/>
    </location>
</feature>
<sequence length="70" mass="7395">MRFTILSVLALVAAVPVFSAPIPGSTVLEARGIAKSFDYPLSEYDPNAPTPTSTSSHAPLFTPAYPIIMS</sequence>
<evidence type="ECO:0000256" key="1">
    <source>
        <dbReference type="SAM" id="MobiDB-lite"/>
    </source>
</evidence>
<feature type="chain" id="PRO_5044013001" evidence="2">
    <location>
        <begin position="20"/>
        <end position="70"/>
    </location>
</feature>
<evidence type="ECO:0000313" key="3">
    <source>
        <dbReference type="EMBL" id="KAK7691781.1"/>
    </source>
</evidence>
<keyword evidence="2" id="KW-0732">Signal</keyword>
<dbReference type="AlphaFoldDB" id="A0AAW0GGA1"/>
<reference evidence="3 4" key="1">
    <citation type="submission" date="2022-09" db="EMBL/GenBank/DDBJ databases">
        <authorList>
            <person name="Palmer J.M."/>
        </authorList>
    </citation>
    <scope>NUCLEOTIDE SEQUENCE [LARGE SCALE GENOMIC DNA]</scope>
    <source>
        <strain evidence="3 4">DSM 7382</strain>
    </source>
</reference>
<feature type="region of interest" description="Disordered" evidence="1">
    <location>
        <begin position="45"/>
        <end position="70"/>
    </location>
</feature>
<proteinExistence type="predicted"/>
<name>A0AAW0GGA1_9APHY</name>
<gene>
    <name evidence="3" type="ORF">QCA50_005184</name>
</gene>
<protein>
    <submittedName>
        <fullName evidence="3">Uncharacterized protein</fullName>
    </submittedName>
</protein>
<dbReference type="EMBL" id="JASBNA010000005">
    <property type="protein sequence ID" value="KAK7691781.1"/>
    <property type="molecule type" value="Genomic_DNA"/>
</dbReference>
<keyword evidence="4" id="KW-1185">Reference proteome</keyword>
<evidence type="ECO:0000313" key="4">
    <source>
        <dbReference type="Proteomes" id="UP001385951"/>
    </source>
</evidence>
<comment type="caution">
    <text evidence="3">The sequence shown here is derived from an EMBL/GenBank/DDBJ whole genome shotgun (WGS) entry which is preliminary data.</text>
</comment>
<accession>A0AAW0GGA1</accession>
<evidence type="ECO:0000256" key="2">
    <source>
        <dbReference type="SAM" id="SignalP"/>
    </source>
</evidence>